<sequence>MHDDDIRAAKAEVLRTAADEFRRAAAAGGESEPNLVAAALLEQRAARIEAGEEDHSQVSAMEIDAELRVDHGRQEGAADAD</sequence>
<evidence type="ECO:0000313" key="1">
    <source>
        <dbReference type="EMBL" id="MCK2036940.1"/>
    </source>
</evidence>
<accession>A0ABT0FFU2</accession>
<name>A0ABT0FFU2_9MICO</name>
<dbReference type="RefSeq" id="WP_247630267.1">
    <property type="nucleotide sequence ID" value="NZ_JAHWXN010000001.1"/>
</dbReference>
<dbReference type="EMBL" id="JAHWXN010000001">
    <property type="protein sequence ID" value="MCK2036940.1"/>
    <property type="molecule type" value="Genomic_DNA"/>
</dbReference>
<keyword evidence="2" id="KW-1185">Reference proteome</keyword>
<organism evidence="1 2">
    <name type="scientific">Microbacterium croceum</name>
    <dbReference type="NCBI Taxonomy" id="2851645"/>
    <lineage>
        <taxon>Bacteria</taxon>
        <taxon>Bacillati</taxon>
        <taxon>Actinomycetota</taxon>
        <taxon>Actinomycetes</taxon>
        <taxon>Micrococcales</taxon>
        <taxon>Microbacteriaceae</taxon>
        <taxon>Microbacterium</taxon>
    </lineage>
</organism>
<evidence type="ECO:0000313" key="2">
    <source>
        <dbReference type="Proteomes" id="UP001300096"/>
    </source>
</evidence>
<gene>
    <name evidence="1" type="ORF">KZC51_12435</name>
</gene>
<proteinExistence type="predicted"/>
<comment type="caution">
    <text evidence="1">The sequence shown here is derived from an EMBL/GenBank/DDBJ whole genome shotgun (WGS) entry which is preliminary data.</text>
</comment>
<reference evidence="1 2" key="1">
    <citation type="submission" date="2021-06" db="EMBL/GenBank/DDBJ databases">
        <title>Genome-based taxonomic framework of Microbacterium strains isolated from marine environment, the description of four new species and reclassification of four preexisting species.</title>
        <authorList>
            <person name="Lee S.D."/>
            <person name="Kim S.-M."/>
            <person name="Byeon Y.-S."/>
            <person name="Yang H.L."/>
            <person name="Kim I.S."/>
        </authorList>
    </citation>
    <scope>NUCLEOTIDE SEQUENCE [LARGE SCALE GENOMIC DNA]</scope>
    <source>
        <strain evidence="1 2">SSW1-49</strain>
    </source>
</reference>
<dbReference type="Proteomes" id="UP001300096">
    <property type="component" value="Unassembled WGS sequence"/>
</dbReference>
<protein>
    <submittedName>
        <fullName evidence="1">Uncharacterized protein</fullName>
    </submittedName>
</protein>